<evidence type="ECO:0000313" key="3">
    <source>
        <dbReference type="EMBL" id="MCK8492993.1"/>
    </source>
</evidence>
<evidence type="ECO:0000256" key="1">
    <source>
        <dbReference type="SAM" id="MobiDB-lite"/>
    </source>
</evidence>
<evidence type="ECO:0000256" key="2">
    <source>
        <dbReference type="SAM" id="SignalP"/>
    </source>
</evidence>
<feature type="chain" id="PRO_5046702292" evidence="2">
    <location>
        <begin position="22"/>
        <end position="279"/>
    </location>
</feature>
<keyword evidence="4" id="KW-1185">Reference proteome</keyword>
<dbReference type="EMBL" id="JALPRF010000002">
    <property type="protein sequence ID" value="MCK8492993.1"/>
    <property type="molecule type" value="Genomic_DNA"/>
</dbReference>
<accession>A0ABT0HLH6</accession>
<name>A0ABT0HLH6_9BACT</name>
<protein>
    <submittedName>
        <fullName evidence="3">GLPGLI family protein</fullName>
    </submittedName>
</protein>
<gene>
    <name evidence="3" type="ORF">M0L20_14085</name>
</gene>
<dbReference type="Proteomes" id="UP001202180">
    <property type="component" value="Unassembled WGS sequence"/>
</dbReference>
<organism evidence="3 4">
    <name type="scientific">Spirosoma liriopis</name>
    <dbReference type="NCBI Taxonomy" id="2937440"/>
    <lineage>
        <taxon>Bacteria</taxon>
        <taxon>Pseudomonadati</taxon>
        <taxon>Bacteroidota</taxon>
        <taxon>Cytophagia</taxon>
        <taxon>Cytophagales</taxon>
        <taxon>Cytophagaceae</taxon>
        <taxon>Spirosoma</taxon>
    </lineage>
</organism>
<reference evidence="3 4" key="1">
    <citation type="submission" date="2022-04" db="EMBL/GenBank/DDBJ databases">
        <title>Spirosoma sp. strain RP8 genome sequencing and assembly.</title>
        <authorList>
            <person name="Jung Y."/>
        </authorList>
    </citation>
    <scope>NUCLEOTIDE SEQUENCE [LARGE SCALE GENOMIC DNA]</scope>
    <source>
        <strain evidence="3 4">RP8</strain>
    </source>
</reference>
<proteinExistence type="predicted"/>
<dbReference type="RefSeq" id="WP_248477583.1">
    <property type="nucleotide sequence ID" value="NZ_JALPRF010000002.1"/>
</dbReference>
<feature type="region of interest" description="Disordered" evidence="1">
    <location>
        <begin position="87"/>
        <end position="122"/>
    </location>
</feature>
<feature type="signal peptide" evidence="2">
    <location>
        <begin position="1"/>
        <end position="21"/>
    </location>
</feature>
<comment type="caution">
    <text evidence="3">The sequence shown here is derived from an EMBL/GenBank/DDBJ whole genome shotgun (WGS) entry which is preliminary data.</text>
</comment>
<dbReference type="NCBIfam" id="TIGR01200">
    <property type="entry name" value="GLPGLI"/>
    <property type="match status" value="1"/>
</dbReference>
<dbReference type="InterPro" id="IPR005901">
    <property type="entry name" value="GLPGLI"/>
</dbReference>
<sequence>MKTYLITLLTTGWLAALSATAQTTQSGSPISGKITYEGMRRIDRSQMRMVVNGQEVRPGSAGAPEAPEGMPEVISFTQKLVFAGTMAKEERDRPQNMMFRQNRGGDNADNAGGPPRGMRMSPPFEQNTYLDLANRKRIDVMTVKRDSTSQIYRSEKPMPTASDWQTSDKTKKIAGFTCHKATATHRKETYTIWYTTDLPFTYSPVADLTPPAGVVLQIESDNQSFKATGISKEAIDAVAVEPPASAKVISAEEMEQVRRKSMADFRQRMMSSMPGMERN</sequence>
<feature type="compositionally biased region" description="Low complexity" evidence="1">
    <location>
        <begin position="104"/>
        <end position="122"/>
    </location>
</feature>
<keyword evidence="2" id="KW-0732">Signal</keyword>
<dbReference type="Pfam" id="PF22252">
    <property type="entry name" value="PNGase_F-II_N"/>
    <property type="match status" value="1"/>
</dbReference>
<evidence type="ECO:0000313" key="4">
    <source>
        <dbReference type="Proteomes" id="UP001202180"/>
    </source>
</evidence>